<evidence type="ECO:0000256" key="5">
    <source>
        <dbReference type="ARBA" id="ARBA00023270"/>
    </source>
</evidence>
<evidence type="ECO:0000313" key="13">
    <source>
        <dbReference type="Proteomes" id="UP000316580"/>
    </source>
</evidence>
<dbReference type="EMBL" id="LR031521">
    <property type="protein sequence ID" value="VDC38932.1"/>
    <property type="molecule type" value="Genomic_DNA"/>
</dbReference>
<dbReference type="Proteomes" id="UP000353394">
    <property type="component" value="Unassembled WGS sequence"/>
</dbReference>
<evidence type="ECO:0000313" key="11">
    <source>
        <dbReference type="EMBL" id="VHD17399.1"/>
    </source>
</evidence>
<reference evidence="10 12" key="1">
    <citation type="submission" date="2018-10" db="EMBL/GenBank/DDBJ databases">
        <authorList>
            <person name="Rosinski-Chupin I."/>
        </authorList>
    </citation>
    <scope>NUCLEOTIDE SEQUENCE [LARGE SCALE GENOMIC DNA]</scope>
    <source>
        <strain evidence="10 12">S119</strain>
    </source>
</reference>
<evidence type="ECO:0000313" key="9">
    <source>
        <dbReference type="EMBL" id="TYL01181.1"/>
    </source>
</evidence>
<dbReference type="EMBL" id="SJLL01000001">
    <property type="protein sequence ID" value="TYL01181.1"/>
    <property type="molecule type" value="Genomic_DNA"/>
</dbReference>
<dbReference type="GO" id="GO:0003855">
    <property type="term" value="F:3-dehydroquinate dehydratase activity"/>
    <property type="evidence" value="ECO:0007669"/>
    <property type="project" value="UniProtKB-UniRule"/>
</dbReference>
<dbReference type="Proteomes" id="UP000274496">
    <property type="component" value="Chromosome"/>
</dbReference>
<keyword evidence="3 6" id="KW-0057">Aromatic amino acid biosynthesis</keyword>
<comment type="caution">
    <text evidence="6">Lacks conserved residue(s) required for the propagation of feature annotation.</text>
</comment>
<dbReference type="Proteomes" id="UP000325300">
    <property type="component" value="Unassembled WGS sequence"/>
</dbReference>
<dbReference type="SMR" id="A0A4U7IGY1"/>
<dbReference type="InterPro" id="IPR001381">
    <property type="entry name" value="DHquinase_I"/>
</dbReference>
<dbReference type="CDD" id="cd00502">
    <property type="entry name" value="DHQase_I"/>
    <property type="match status" value="1"/>
</dbReference>
<dbReference type="SUPFAM" id="SSF51569">
    <property type="entry name" value="Aldolase"/>
    <property type="match status" value="1"/>
</dbReference>
<reference evidence="7 13" key="4">
    <citation type="submission" date="2019-05" db="EMBL/GenBank/DDBJ databases">
        <title>Novel genomic isolates of S.pyogenes and S.dysgalactiae subsp. equisimilis associated to necrotising fasciitis (NSTI).</title>
        <authorList>
            <person name="Barrantes I."/>
        </authorList>
    </citation>
    <scope>NUCLEOTIDE SEQUENCE [LARGE SCALE GENOMIC DNA]</scope>
    <source>
        <strain evidence="7 13">SPY6028</strain>
    </source>
</reference>
<protein>
    <recommendedName>
        <fullName evidence="6">3-dehydroquinate dehydratase</fullName>
        <shortName evidence="6">3-dehydroquinase</shortName>
        <ecNumber evidence="6">4.2.1.10</ecNumber>
    </recommendedName>
    <alternativeName>
        <fullName evidence="6">Type I DHQase</fullName>
    </alternativeName>
    <alternativeName>
        <fullName evidence="6">Type I dehydroquinase</fullName>
        <shortName evidence="6">DHQ1</shortName>
    </alternativeName>
</protein>
<gene>
    <name evidence="6 11" type="primary">aroD</name>
    <name evidence="9" type="ORF">E0F66_00980</name>
    <name evidence="8" type="ORF">E0F67_01865</name>
    <name evidence="7" type="ORF">FGO82_08625</name>
    <name evidence="11" type="ORF">SAMEA1711581_01591</name>
    <name evidence="10" type="ORF">SP119_0645</name>
</gene>
<dbReference type="UniPathway" id="UPA00053">
    <property type="reaction ID" value="UER00086"/>
</dbReference>
<dbReference type="STRING" id="1314.SD89_03180"/>
<feature type="binding site" evidence="6">
    <location>
        <position position="209"/>
    </location>
    <ligand>
        <name>3-dehydroquinate</name>
        <dbReference type="ChEBI" id="CHEBI:32364"/>
    </ligand>
</feature>
<feature type="active site" description="Schiff-base intermediate with substrate" evidence="6">
    <location>
        <position position="143"/>
    </location>
</feature>
<dbReference type="AlphaFoldDB" id="A0A4U7IGY1"/>
<dbReference type="Proteomes" id="UP000324058">
    <property type="component" value="Unassembled WGS sequence"/>
</dbReference>
<dbReference type="RefSeq" id="WP_002985140.1">
    <property type="nucleotide sequence ID" value="NZ_AP014596.1"/>
</dbReference>
<dbReference type="InterPro" id="IPR013785">
    <property type="entry name" value="Aldolase_TIM"/>
</dbReference>
<dbReference type="HAMAP" id="MF_00214">
    <property type="entry name" value="AroD"/>
    <property type="match status" value="1"/>
</dbReference>
<dbReference type="EC" id="4.2.1.10" evidence="6"/>
<evidence type="ECO:0000313" key="10">
    <source>
        <dbReference type="EMBL" id="VDC38932.1"/>
    </source>
</evidence>
<dbReference type="GO" id="GO:0009073">
    <property type="term" value="P:aromatic amino acid family biosynthetic process"/>
    <property type="evidence" value="ECO:0007669"/>
    <property type="project" value="UniProtKB-KW"/>
</dbReference>
<dbReference type="EMBL" id="VCID01000543">
    <property type="protein sequence ID" value="TNY46364.1"/>
    <property type="molecule type" value="Genomic_DNA"/>
</dbReference>
<evidence type="ECO:0000256" key="1">
    <source>
        <dbReference type="ARBA" id="ARBA00001864"/>
    </source>
</evidence>
<accession>A0A4U7IGY1</accession>
<evidence type="ECO:0000313" key="15">
    <source>
        <dbReference type="Proteomes" id="UP000325300"/>
    </source>
</evidence>
<reference evidence="11 16" key="3">
    <citation type="submission" date="2019-04" db="EMBL/GenBank/DDBJ databases">
        <authorList>
            <consortium name="Pathogen Informatics"/>
        </authorList>
    </citation>
    <scope>NUCLEOTIDE SEQUENCE [LARGE SCALE GENOMIC DNA]</scope>
    <source>
        <strain evidence="11 16">K36395</strain>
    </source>
</reference>
<name>A0A4U7IGY1_STRPY</name>
<dbReference type="EMBL" id="SJLI01000001">
    <property type="protein sequence ID" value="TYK95823.1"/>
    <property type="molecule type" value="Genomic_DNA"/>
</dbReference>
<evidence type="ECO:0000256" key="4">
    <source>
        <dbReference type="ARBA" id="ARBA00023239"/>
    </source>
</evidence>
<comment type="catalytic activity">
    <reaction evidence="1 6">
        <text>3-dehydroquinate = 3-dehydroshikimate + H2O</text>
        <dbReference type="Rhea" id="RHEA:21096"/>
        <dbReference type="ChEBI" id="CHEBI:15377"/>
        <dbReference type="ChEBI" id="CHEBI:16630"/>
        <dbReference type="ChEBI" id="CHEBI:32364"/>
        <dbReference type="EC" id="4.2.1.10"/>
    </reaction>
</comment>
<dbReference type="PANTHER" id="PTHR43699">
    <property type="entry name" value="3-DEHYDROQUINATE DEHYDRATASE"/>
    <property type="match status" value="1"/>
</dbReference>
<comment type="function">
    <text evidence="6">Involved in the third step of the chorismate pathway, which leads to the biosynthesis of aromatic amino acids. Catalyzes the cis-dehydration of 3-dehydroquinate (DHQ) and introduces the first double bond of the aromatic ring to yield 3-dehydroshikimate.</text>
</comment>
<dbReference type="GO" id="GO:0046279">
    <property type="term" value="P:3,4-dihydroxybenzoate biosynthetic process"/>
    <property type="evidence" value="ECO:0007669"/>
    <property type="project" value="TreeGrafter"/>
</dbReference>
<dbReference type="GeneID" id="69901072"/>
<feature type="binding site" evidence="6">
    <location>
        <position position="205"/>
    </location>
    <ligand>
        <name>3-dehydroquinate</name>
        <dbReference type="ChEBI" id="CHEBI:32364"/>
    </ligand>
</feature>
<dbReference type="OMA" id="ATMAMGE"/>
<dbReference type="InterPro" id="IPR050146">
    <property type="entry name" value="Type-I_3-dehydroquinase"/>
</dbReference>
<dbReference type="GO" id="GO:0008652">
    <property type="term" value="P:amino acid biosynthetic process"/>
    <property type="evidence" value="ECO:0007669"/>
    <property type="project" value="UniProtKB-KW"/>
</dbReference>
<evidence type="ECO:0000313" key="14">
    <source>
        <dbReference type="Proteomes" id="UP000324058"/>
    </source>
</evidence>
<dbReference type="NCBIfam" id="TIGR01093">
    <property type="entry name" value="aroD"/>
    <property type="match status" value="1"/>
</dbReference>
<dbReference type="Pfam" id="PF01487">
    <property type="entry name" value="DHquinase_I"/>
    <property type="match status" value="1"/>
</dbReference>
<evidence type="ECO:0000256" key="3">
    <source>
        <dbReference type="ARBA" id="ARBA00023141"/>
    </source>
</evidence>
<keyword evidence="5 6" id="KW-0704">Schiff base</keyword>
<dbReference type="EMBL" id="CAAIJW010000013">
    <property type="protein sequence ID" value="VHD17399.1"/>
    <property type="molecule type" value="Genomic_DNA"/>
</dbReference>
<dbReference type="OrthoDB" id="9813659at2"/>
<keyword evidence="4 6" id="KW-0456">Lyase</keyword>
<sequence>MRIVAPVMPRHFDEAQAIDISKYEDVNLIEWRADFLPKDEIVAVAPAIFEKFAGKEIIFTLRTVQEGGNITLSSQEYVDIIKEINAIYNPDYIDFEYFTHKSVFQEMLDFPNLILSYHNFEETPENLMEAFSEMTKLAPRVVKIAVMPQSEQDVLDLMNYTRGFKTLNPEQEFATISMGKLGRLSRFAGDVIGSSWTYVSLDHVSGPGQVTLNDMKRIIEVLEMDISN</sequence>
<evidence type="ECO:0000256" key="6">
    <source>
        <dbReference type="HAMAP-Rule" id="MF_00214"/>
    </source>
</evidence>
<keyword evidence="2 6" id="KW-0028">Amino-acid biosynthesis</keyword>
<evidence type="ECO:0000313" key="7">
    <source>
        <dbReference type="EMBL" id="TNY46364.1"/>
    </source>
</evidence>
<evidence type="ECO:0000313" key="16">
    <source>
        <dbReference type="Proteomes" id="UP000353394"/>
    </source>
</evidence>
<dbReference type="PANTHER" id="PTHR43699:SF1">
    <property type="entry name" value="3-DEHYDROQUINATE DEHYDRATASE"/>
    <property type="match status" value="1"/>
</dbReference>
<feature type="binding site" evidence="6">
    <location>
        <begin position="30"/>
        <end position="32"/>
    </location>
    <ligand>
        <name>3-dehydroquinate</name>
        <dbReference type="ChEBI" id="CHEBI:32364"/>
    </ligand>
</feature>
<comment type="similarity">
    <text evidence="6">Belongs to the type-I 3-dehydroquinase family.</text>
</comment>
<dbReference type="Gene3D" id="3.20.20.70">
    <property type="entry name" value="Aldolase class I"/>
    <property type="match status" value="1"/>
</dbReference>
<feature type="binding site" evidence="6">
    <location>
        <position position="186"/>
    </location>
    <ligand>
        <name>3-dehydroquinate</name>
        <dbReference type="ChEBI" id="CHEBI:32364"/>
    </ligand>
</feature>
<evidence type="ECO:0000313" key="8">
    <source>
        <dbReference type="EMBL" id="TYK95823.1"/>
    </source>
</evidence>
<dbReference type="GO" id="GO:0009423">
    <property type="term" value="P:chorismate biosynthetic process"/>
    <property type="evidence" value="ECO:0007669"/>
    <property type="project" value="UniProtKB-UniRule"/>
</dbReference>
<feature type="binding site" evidence="6">
    <location>
        <position position="62"/>
    </location>
    <ligand>
        <name>3-dehydroquinate</name>
        <dbReference type="ChEBI" id="CHEBI:32364"/>
    </ligand>
</feature>
<organism evidence="11 16">
    <name type="scientific">Streptococcus pyogenes</name>
    <dbReference type="NCBI Taxonomy" id="1314"/>
    <lineage>
        <taxon>Bacteria</taxon>
        <taxon>Bacillati</taxon>
        <taxon>Bacillota</taxon>
        <taxon>Bacilli</taxon>
        <taxon>Lactobacillales</taxon>
        <taxon>Streptococcaceae</taxon>
        <taxon>Streptococcus</taxon>
    </lineage>
</organism>
<proteinExistence type="inferred from homology"/>
<reference evidence="14 15" key="2">
    <citation type="submission" date="2019-02" db="EMBL/GenBank/DDBJ databases">
        <title>Novel genomic isolates of S. pyogenes and S. dysgalactiae subsp. equisimilis associated to necrotising fasciitis (NSTI).</title>
        <authorList>
            <person name="Barrantes I."/>
        </authorList>
    </citation>
    <scope>NUCLEOTIDE SEQUENCE [LARGE SCALE GENOMIC DNA]</scope>
    <source>
        <strain evidence="9 14">SPY2028</strain>
        <strain evidence="8 15">SPY5003</strain>
    </source>
</reference>
<evidence type="ECO:0000313" key="12">
    <source>
        <dbReference type="Proteomes" id="UP000274496"/>
    </source>
</evidence>
<comment type="subunit">
    <text evidence="6">Homodimer.</text>
</comment>
<comment type="pathway">
    <text evidence="6">Metabolic intermediate biosynthesis; chorismate biosynthesis; chorismate from D-erythrose 4-phosphate and phosphoenolpyruvate: step 3/7.</text>
</comment>
<dbReference type="Proteomes" id="UP000316580">
    <property type="component" value="Unassembled WGS sequence"/>
</dbReference>
<evidence type="ECO:0000256" key="2">
    <source>
        <dbReference type="ARBA" id="ARBA00022605"/>
    </source>
</evidence>
<feature type="active site" description="Proton donor/acceptor" evidence="6">
    <location>
        <position position="118"/>
    </location>
</feature>